<feature type="transmembrane region" description="Helical" evidence="1">
    <location>
        <begin position="686"/>
        <end position="707"/>
    </location>
</feature>
<feature type="transmembrane region" description="Helical" evidence="1">
    <location>
        <begin position="30"/>
        <end position="50"/>
    </location>
</feature>
<feature type="transmembrane region" description="Helical" evidence="1">
    <location>
        <begin position="441"/>
        <end position="459"/>
    </location>
</feature>
<sequence length="1071" mass="122641">MKTSTQVELRGKSSEERILQLAKYANETSWFRVLGVLIITPLPCVAVTVFADVLPLSDPFERIQVNNLFLVRSFYTFMVLTVLLHLQFRISVPILSYPYKRILRNTVVVSACVVGILYTFAKTIGFPVPFGLLLLTPPWATLSCILMAIEWFKKIQETPDAVNMLINGMKLWACQVLLGFVYPPYFYIFTTLSKHGKTGFALLLPVIKLFMRNVFASTLTHFHDEMPEAVVFTCDVYYALFLSYSMQNSPSIWITLEIMFFDIIMMTFSLRGAGRTRKHLKALERQLTKAKYLTDLCVNDKHNSRVSTLTQTSFLLTQNTTRPNSATVDFRRVTPASSAEDLKRIQSSVSAKTRVTSGNAVHPDVNSTGNDSPSSLGQYTLRVRRLVYAAEFLLLLNYVEVIIPLIFSIYLTAMYHLPNREYYAQIHGMDRDQLVATFENVQIYCSLQLASLLLLFAALHQILGLSPVHQLAFVLEKQFDGVQIKLVFWVYYNVQASLQHNGKLELMSRLHSFTKFWEATQVELHGRYSADRVLELAKYTNKTSWLRIFAVLVITPVPCLVVTVLVDVIPLADPSEGVEGNTKYFFRTYYTFVVITFLAIQQFRMNVSLLPYPLWRAIAYTLIVSALSTLLMYKLAQIIGYPLPFSIITTTPPWLVLVTITLGFEWAPKITKTPGAVTMFLNTIKLWMCEVLLVLVYPPYFFIFTILSDRAQMAFALLLPAIKMLMRFLFSRTLLHLTDEMPETVIFHCDVFNALFVAYCMQNSPSMWTTLEIMFVDIIMMGVSLRELDDTKKHLRDLEQPLEQEFDWEGRAVTMLERARILLKLRQNVKPERIISSFMELKRVAPIVMPTSEIISPAKKKIKAPTRKSVSKVGKKLFVKRNIHPAPRVGNGAPRLPVPIRYTRMVQRLLYMAEFLLLLNYVEVIIPLVFLTFYILVLTAIYLYGMYHLPNHEYYAQLRGMSESELVLTLKNVLFYCSLQLVSLLLLFLTLKKKLGMSPIHHLGFVLDKQFIAIQVKLCFWVYYNAQASLQHSGLVAMTILSSFPGFSNKQIVASERSAKKLLELQLLGRS</sequence>
<dbReference type="EMBL" id="JASMQC010000039">
    <property type="protein sequence ID" value="KAK1930371.1"/>
    <property type="molecule type" value="Genomic_DNA"/>
</dbReference>
<evidence type="ECO:0000313" key="2">
    <source>
        <dbReference type="EMBL" id="KAK1930371.1"/>
    </source>
</evidence>
<organism evidence="2 3">
    <name type="scientific">Phytophthora citrophthora</name>
    <dbReference type="NCBI Taxonomy" id="4793"/>
    <lineage>
        <taxon>Eukaryota</taxon>
        <taxon>Sar</taxon>
        <taxon>Stramenopiles</taxon>
        <taxon>Oomycota</taxon>
        <taxon>Peronosporomycetes</taxon>
        <taxon>Peronosporales</taxon>
        <taxon>Peronosporaceae</taxon>
        <taxon>Phytophthora</taxon>
    </lineage>
</organism>
<feature type="transmembrane region" description="Helical" evidence="1">
    <location>
        <begin position="915"/>
        <end position="944"/>
    </location>
</feature>
<feature type="transmembrane region" description="Helical" evidence="1">
    <location>
        <begin position="584"/>
        <end position="601"/>
    </location>
</feature>
<protein>
    <submittedName>
        <fullName evidence="2">Uncharacterized protein</fullName>
    </submittedName>
</protein>
<keyword evidence="1" id="KW-1133">Transmembrane helix</keyword>
<feature type="transmembrane region" description="Helical" evidence="1">
    <location>
        <begin position="70"/>
        <end position="90"/>
    </location>
</feature>
<feature type="transmembrane region" description="Helical" evidence="1">
    <location>
        <begin position="613"/>
        <end position="633"/>
    </location>
</feature>
<keyword evidence="3" id="KW-1185">Reference proteome</keyword>
<keyword evidence="1" id="KW-0472">Membrane</keyword>
<accession>A0AAD9G238</accession>
<feature type="transmembrane region" description="Helical" evidence="1">
    <location>
        <begin position="127"/>
        <end position="149"/>
    </location>
</feature>
<evidence type="ECO:0000313" key="3">
    <source>
        <dbReference type="Proteomes" id="UP001259832"/>
    </source>
</evidence>
<evidence type="ECO:0000256" key="1">
    <source>
        <dbReference type="SAM" id="Phobius"/>
    </source>
</evidence>
<comment type="caution">
    <text evidence="2">The sequence shown here is derived from an EMBL/GenBank/DDBJ whole genome shotgun (WGS) entry which is preliminary data.</text>
</comment>
<proteinExistence type="predicted"/>
<feature type="transmembrane region" description="Helical" evidence="1">
    <location>
        <begin position="102"/>
        <end position="121"/>
    </location>
</feature>
<feature type="transmembrane region" description="Helical" evidence="1">
    <location>
        <begin position="252"/>
        <end position="270"/>
    </location>
</feature>
<feature type="transmembrane region" description="Helical" evidence="1">
    <location>
        <begin position="392"/>
        <end position="413"/>
    </location>
</feature>
<dbReference type="AlphaFoldDB" id="A0AAD9G238"/>
<keyword evidence="1" id="KW-0812">Transmembrane</keyword>
<feature type="transmembrane region" description="Helical" evidence="1">
    <location>
        <begin position="973"/>
        <end position="991"/>
    </location>
</feature>
<dbReference type="Proteomes" id="UP001259832">
    <property type="component" value="Unassembled WGS sequence"/>
</dbReference>
<feature type="transmembrane region" description="Helical" evidence="1">
    <location>
        <begin position="170"/>
        <end position="188"/>
    </location>
</feature>
<name>A0AAD9G238_9STRA</name>
<feature type="transmembrane region" description="Helical" evidence="1">
    <location>
        <begin position="713"/>
        <end position="730"/>
    </location>
</feature>
<feature type="transmembrane region" description="Helical" evidence="1">
    <location>
        <begin position="645"/>
        <end position="666"/>
    </location>
</feature>
<gene>
    <name evidence="2" type="ORF">P3T76_014042</name>
</gene>
<feature type="transmembrane region" description="Helical" evidence="1">
    <location>
        <begin position="548"/>
        <end position="572"/>
    </location>
</feature>
<reference evidence="2" key="1">
    <citation type="submission" date="2023-08" db="EMBL/GenBank/DDBJ databases">
        <title>Reference Genome Resource for the Citrus Pathogen Phytophthora citrophthora.</title>
        <authorList>
            <person name="Moller H."/>
            <person name="Coetzee B."/>
            <person name="Rose L.J."/>
            <person name="Van Niekerk J.M."/>
        </authorList>
    </citation>
    <scope>NUCLEOTIDE SEQUENCE</scope>
    <source>
        <strain evidence="2">STE-U-9442</strain>
    </source>
</reference>